<dbReference type="Proteomes" id="UP000262621">
    <property type="component" value="Unassembled WGS sequence"/>
</dbReference>
<dbReference type="AlphaFoldDB" id="A0A372FSI5"/>
<keyword evidence="1" id="KW-0812">Transmembrane</keyword>
<dbReference type="EMBL" id="QVFU01000054">
    <property type="protein sequence ID" value="RFS43546.1"/>
    <property type="molecule type" value="Genomic_DNA"/>
</dbReference>
<keyword evidence="1" id="KW-1133">Transmembrane helix</keyword>
<feature type="transmembrane region" description="Helical" evidence="1">
    <location>
        <begin position="142"/>
        <end position="160"/>
    </location>
</feature>
<dbReference type="RefSeq" id="WP_117230821.1">
    <property type="nucleotide sequence ID" value="NZ_CP061725.1"/>
</dbReference>
<evidence type="ECO:0000313" key="3">
    <source>
        <dbReference type="Proteomes" id="UP000262621"/>
    </source>
</evidence>
<organism evidence="2 3">
    <name type="scientific">Micromonospora craniellae</name>
    <dbReference type="NCBI Taxonomy" id="2294034"/>
    <lineage>
        <taxon>Bacteria</taxon>
        <taxon>Bacillati</taxon>
        <taxon>Actinomycetota</taxon>
        <taxon>Actinomycetes</taxon>
        <taxon>Micromonosporales</taxon>
        <taxon>Micromonosporaceae</taxon>
        <taxon>Micromonospora</taxon>
    </lineage>
</organism>
<proteinExistence type="predicted"/>
<name>A0A372FSI5_9ACTN</name>
<dbReference type="OrthoDB" id="5240364at2"/>
<protein>
    <submittedName>
        <fullName evidence="2">Uncharacterized protein</fullName>
    </submittedName>
</protein>
<evidence type="ECO:0000313" key="2">
    <source>
        <dbReference type="EMBL" id="RFS43546.1"/>
    </source>
</evidence>
<reference evidence="2 3" key="1">
    <citation type="submission" date="2018-08" db="EMBL/GenBank/DDBJ databases">
        <title>Verrucosispora craniellae sp. nov., isolated from a marine sponge in the South China Sea.</title>
        <authorList>
            <person name="Li L."/>
            <person name="Lin H.W."/>
        </authorList>
    </citation>
    <scope>NUCLEOTIDE SEQUENCE [LARGE SCALE GENOMIC DNA]</scope>
    <source>
        <strain evidence="2 3">LHW63014</strain>
    </source>
</reference>
<accession>A0A372FSI5</accession>
<evidence type="ECO:0000256" key="1">
    <source>
        <dbReference type="SAM" id="Phobius"/>
    </source>
</evidence>
<sequence>MTSSDASSIYIRMPADLKSAVDDHAKARGSTVTGAAVDLLGRGLQAVADERSVADLQAALSRSVTEKAVVEAELVTARAQLATLGNFVDRAGQRVGTCPSCRQPISGADVFAASRCPACGQPLTELLAPKANSATGIDQRELLLFAGALGALIGVAYLSTKK</sequence>
<keyword evidence="1" id="KW-0472">Membrane</keyword>
<gene>
    <name evidence="2" type="ORF">D0Q02_27130</name>
</gene>
<comment type="caution">
    <text evidence="2">The sequence shown here is derived from an EMBL/GenBank/DDBJ whole genome shotgun (WGS) entry which is preliminary data.</text>
</comment>
<keyword evidence="3" id="KW-1185">Reference proteome</keyword>